<sequence>MGRSRSSSESSSGSDKSWSKKDKKKDKKSKKDKDHKDKDHKDKKDKKDKEGHSSGIPGAMHHQMPLMPEVHGSGFPQAPGFPQARGADHTGSSHQQAPSGNSPPSSGYRLPLATTSAFPPSQQTGSPPCQDADGSPVFIGSALLENSVHPCKIVPNLAPPCRVPYGGVEYEHHGRYDLLPLDFNTMEFVPTSHGQIPAGRRPIEGGYEDNGEKLYHAVGVVQGVRVPGKTGTHLYGSSILMT</sequence>
<evidence type="ECO:0000313" key="3">
    <source>
        <dbReference type="Proteomes" id="UP001465976"/>
    </source>
</evidence>
<evidence type="ECO:0000256" key="1">
    <source>
        <dbReference type="SAM" id="MobiDB-lite"/>
    </source>
</evidence>
<dbReference type="PANTHER" id="PTHR31649:SF1">
    <property type="entry name" value="FARNESOIC ACID O-METHYL TRANSFERASE DOMAIN-CONTAINING PROTEIN"/>
    <property type="match status" value="1"/>
</dbReference>
<gene>
    <name evidence="2" type="ORF">V5O48_016823</name>
</gene>
<dbReference type="PANTHER" id="PTHR31649">
    <property type="entry name" value="AGAP009604-PA"/>
    <property type="match status" value="1"/>
</dbReference>
<feature type="compositionally biased region" description="Polar residues" evidence="1">
    <location>
        <begin position="90"/>
        <end position="105"/>
    </location>
</feature>
<proteinExistence type="predicted"/>
<accession>A0ABR3EQX6</accession>
<reference evidence="2 3" key="1">
    <citation type="submission" date="2024-02" db="EMBL/GenBank/DDBJ databases">
        <title>A draft genome for the cacao thread blight pathogen Marasmius crinis-equi.</title>
        <authorList>
            <person name="Cohen S.P."/>
            <person name="Baruah I.K."/>
            <person name="Amoako-Attah I."/>
            <person name="Bukari Y."/>
            <person name="Meinhardt L.W."/>
            <person name="Bailey B.A."/>
        </authorList>
    </citation>
    <scope>NUCLEOTIDE SEQUENCE [LARGE SCALE GENOMIC DNA]</scope>
    <source>
        <strain evidence="2 3">GH-76</strain>
    </source>
</reference>
<dbReference type="Proteomes" id="UP001465976">
    <property type="component" value="Unassembled WGS sequence"/>
</dbReference>
<name>A0ABR3EQX6_9AGAR</name>
<dbReference type="InterPro" id="IPR006616">
    <property type="entry name" value="DM9_repeat"/>
</dbReference>
<feature type="compositionally biased region" description="Low complexity" evidence="1">
    <location>
        <begin position="7"/>
        <end position="16"/>
    </location>
</feature>
<feature type="compositionally biased region" description="Polar residues" evidence="1">
    <location>
        <begin position="113"/>
        <end position="127"/>
    </location>
</feature>
<dbReference type="Pfam" id="PF11901">
    <property type="entry name" value="DM9"/>
    <property type="match status" value="1"/>
</dbReference>
<feature type="region of interest" description="Disordered" evidence="1">
    <location>
        <begin position="1"/>
        <end position="132"/>
    </location>
</feature>
<comment type="caution">
    <text evidence="2">The sequence shown here is derived from an EMBL/GenBank/DDBJ whole genome shotgun (WGS) entry which is preliminary data.</text>
</comment>
<dbReference type="EMBL" id="JBAHYK010002371">
    <property type="protein sequence ID" value="KAL0565207.1"/>
    <property type="molecule type" value="Genomic_DNA"/>
</dbReference>
<protein>
    <submittedName>
        <fullName evidence="2">Uncharacterized protein</fullName>
    </submittedName>
</protein>
<keyword evidence="3" id="KW-1185">Reference proteome</keyword>
<feature type="compositionally biased region" description="Basic and acidic residues" evidence="1">
    <location>
        <begin position="29"/>
        <end position="52"/>
    </location>
</feature>
<organism evidence="2 3">
    <name type="scientific">Marasmius crinis-equi</name>
    <dbReference type="NCBI Taxonomy" id="585013"/>
    <lineage>
        <taxon>Eukaryota</taxon>
        <taxon>Fungi</taxon>
        <taxon>Dikarya</taxon>
        <taxon>Basidiomycota</taxon>
        <taxon>Agaricomycotina</taxon>
        <taxon>Agaricomycetes</taxon>
        <taxon>Agaricomycetidae</taxon>
        <taxon>Agaricales</taxon>
        <taxon>Marasmiineae</taxon>
        <taxon>Marasmiaceae</taxon>
        <taxon>Marasmius</taxon>
    </lineage>
</organism>
<evidence type="ECO:0000313" key="2">
    <source>
        <dbReference type="EMBL" id="KAL0565207.1"/>
    </source>
</evidence>